<dbReference type="Proteomes" id="UP000021816">
    <property type="component" value="Unassembled WGS sequence"/>
</dbReference>
<dbReference type="STRING" id="1454003.AW10_02078"/>
<sequence>MHATEAPLAEAIARPSGDPKAITSPETVANIDIVAFTREKVAPMVRGLFPACEQAAVLNLLERSVILVTPATIDAQLQNTPWLATAWHLANLHPAGLGADLLAEDAPGLLGLSEKTTCYLSAASFDAPGRFEDVFCARGGAHLPQLQARDVRLHLRGLQPTTCARRRPEGEAAAARGTRAGSNAAR</sequence>
<comment type="caution">
    <text evidence="2">The sequence shown here is derived from an EMBL/GenBank/DDBJ whole genome shotgun (WGS) entry which is preliminary data.</text>
</comment>
<evidence type="ECO:0000256" key="1">
    <source>
        <dbReference type="SAM" id="MobiDB-lite"/>
    </source>
</evidence>
<dbReference type="AlphaFoldDB" id="A0A011NBC8"/>
<dbReference type="EMBL" id="JEMX01000044">
    <property type="protein sequence ID" value="EXI79933.1"/>
    <property type="molecule type" value="Genomic_DNA"/>
</dbReference>
<protein>
    <submittedName>
        <fullName evidence="2">Uncharacterized protein</fullName>
    </submittedName>
</protein>
<evidence type="ECO:0000313" key="2">
    <source>
        <dbReference type="EMBL" id="EXI79933.1"/>
    </source>
</evidence>
<feature type="region of interest" description="Disordered" evidence="1">
    <location>
        <begin position="1"/>
        <end position="23"/>
    </location>
</feature>
<reference evidence="2 3" key="1">
    <citation type="submission" date="2014-02" db="EMBL/GenBank/DDBJ databases">
        <title>Expanding our view of genomic diversity in Candidatus Accumulibacter clades.</title>
        <authorList>
            <person name="Skennerton C.T."/>
            <person name="Barr J.J."/>
            <person name="Slater F.R."/>
            <person name="Bond P.L."/>
            <person name="Tyson G.W."/>
        </authorList>
    </citation>
    <scope>NUCLEOTIDE SEQUENCE [LARGE SCALE GENOMIC DNA]</scope>
    <source>
        <strain evidence="3">BA-92</strain>
    </source>
</reference>
<gene>
    <name evidence="2" type="ORF">AW10_02078</name>
</gene>
<dbReference type="PATRIC" id="fig|1454003.3.peg.2116"/>
<feature type="region of interest" description="Disordered" evidence="1">
    <location>
        <begin position="162"/>
        <end position="186"/>
    </location>
</feature>
<accession>A0A011NBC8</accession>
<proteinExistence type="predicted"/>
<feature type="compositionally biased region" description="Low complexity" evidence="1">
    <location>
        <begin position="171"/>
        <end position="186"/>
    </location>
</feature>
<evidence type="ECO:0000313" key="3">
    <source>
        <dbReference type="Proteomes" id="UP000021816"/>
    </source>
</evidence>
<organism evidence="2 3">
    <name type="scientific">Candidatus Accumulibacter appositus</name>
    <dbReference type="NCBI Taxonomy" id="1454003"/>
    <lineage>
        <taxon>Bacteria</taxon>
        <taxon>Pseudomonadati</taxon>
        <taxon>Pseudomonadota</taxon>
        <taxon>Betaproteobacteria</taxon>
        <taxon>Candidatus Accumulibacter</taxon>
    </lineage>
</organism>
<name>A0A011NBC8_9PROT</name>